<sequence>MRFRHFLVTNTDLDHRVATVDDLAAATAGAAHVRGAPIIEAVRHQMEIAAHAVDLVHLLREHAVSYLFHHKEQFLLVSPPVAFLKPTI</sequence>
<accession>A0A0C2C3U0</accession>
<name>A0A0C2C3U0_9BILA</name>
<dbReference type="Proteomes" id="UP000054047">
    <property type="component" value="Unassembled WGS sequence"/>
</dbReference>
<proteinExistence type="predicted"/>
<keyword evidence="2" id="KW-1185">Reference proteome</keyword>
<dbReference type="EMBL" id="KN748117">
    <property type="protein sequence ID" value="KIH50948.1"/>
    <property type="molecule type" value="Genomic_DNA"/>
</dbReference>
<gene>
    <name evidence="1" type="ORF">ANCDUO_18970</name>
</gene>
<protein>
    <submittedName>
        <fullName evidence="1">Uncharacterized protein</fullName>
    </submittedName>
</protein>
<reference evidence="1 2" key="1">
    <citation type="submission" date="2013-12" db="EMBL/GenBank/DDBJ databases">
        <title>Draft genome of the parsitic nematode Ancylostoma duodenale.</title>
        <authorList>
            <person name="Mitreva M."/>
        </authorList>
    </citation>
    <scope>NUCLEOTIDE SEQUENCE [LARGE SCALE GENOMIC DNA]</scope>
    <source>
        <strain evidence="1 2">Zhejiang</strain>
    </source>
</reference>
<evidence type="ECO:0000313" key="2">
    <source>
        <dbReference type="Proteomes" id="UP000054047"/>
    </source>
</evidence>
<organism evidence="1 2">
    <name type="scientific">Ancylostoma duodenale</name>
    <dbReference type="NCBI Taxonomy" id="51022"/>
    <lineage>
        <taxon>Eukaryota</taxon>
        <taxon>Metazoa</taxon>
        <taxon>Ecdysozoa</taxon>
        <taxon>Nematoda</taxon>
        <taxon>Chromadorea</taxon>
        <taxon>Rhabditida</taxon>
        <taxon>Rhabditina</taxon>
        <taxon>Rhabditomorpha</taxon>
        <taxon>Strongyloidea</taxon>
        <taxon>Ancylostomatidae</taxon>
        <taxon>Ancylostomatinae</taxon>
        <taxon>Ancylostoma</taxon>
    </lineage>
</organism>
<dbReference type="AlphaFoldDB" id="A0A0C2C3U0"/>
<evidence type="ECO:0000313" key="1">
    <source>
        <dbReference type="EMBL" id="KIH50948.1"/>
    </source>
</evidence>